<dbReference type="InterPro" id="IPR006680">
    <property type="entry name" value="Amidohydro-rel"/>
</dbReference>
<dbReference type="AlphaFoldDB" id="A0A2W7E0Z3"/>
<sequence length="469" mass="53590">MTDVPVKETRASSSHRQVPDHLSAFFSRQEPEFAQIFEAVDVMPLDDTHCHLITDRDAVTTPQRYLERISLAGFPIPSYFPKGVYAQWLNGDEAVRHDLNKKFDIQNKVEGITYNLSQSIFIKFLVKELAEFLKCNPTLEEVIEARNDRGRDYWSYINSLFAEVGFENIMLDTGVLEGGGAETISQFEDAIIPCKSHRISRIDQVEGELFKLDVGFDDFEALYIDRLQEILDGTGNFGKRSVGMKSYLLPDIGLIRPLYDRKPAALSWGAMKRSVRNATDGVDREEVASVKKDLRRYTFTLALEECLKRDMPLQIHTGDGEAPWVILRNQDPFYLEEVCRFDKGGMMRMPKIIPLHAGYPSVGKAAWLSHLYPNCYFELSIMTPLVHQNLCHRYTQVMEAVPLSKILFASDAFHIPELYWLSGLWGKRYLSQALTNHVVGGSLDFEEAIEAARMILYKNNRVVYNLNPV</sequence>
<evidence type="ECO:0000313" key="3">
    <source>
        <dbReference type="Proteomes" id="UP000248616"/>
    </source>
</evidence>
<keyword evidence="3" id="KW-1185">Reference proteome</keyword>
<evidence type="ECO:0000313" key="2">
    <source>
        <dbReference type="EMBL" id="PZV37026.1"/>
    </source>
</evidence>
<dbReference type="Proteomes" id="UP000248616">
    <property type="component" value="Unassembled WGS sequence"/>
</dbReference>
<organism evidence="2 3">
    <name type="scientific">Mesorhizobium kowhaii</name>
    <dbReference type="NCBI Taxonomy" id="1300272"/>
    <lineage>
        <taxon>Bacteria</taxon>
        <taxon>Pseudomonadati</taxon>
        <taxon>Pseudomonadota</taxon>
        <taxon>Alphaproteobacteria</taxon>
        <taxon>Hyphomicrobiales</taxon>
        <taxon>Phyllobacteriaceae</taxon>
        <taxon>Mesorhizobium</taxon>
    </lineage>
</organism>
<accession>A0A2W7E0Z3</accession>
<dbReference type="PANTHER" id="PTHR43383:SF2">
    <property type="entry name" value="AMIDOHYDROLASE 2 FAMILY PROTEIN"/>
    <property type="match status" value="1"/>
</dbReference>
<keyword evidence="2" id="KW-0378">Hydrolase</keyword>
<gene>
    <name evidence="2" type="ORF">B5V02_18730</name>
</gene>
<dbReference type="Pfam" id="PF04909">
    <property type="entry name" value="Amidohydro_2"/>
    <property type="match status" value="1"/>
</dbReference>
<dbReference type="EMBL" id="MZXV01000039">
    <property type="protein sequence ID" value="PZV37026.1"/>
    <property type="molecule type" value="Genomic_DNA"/>
</dbReference>
<reference evidence="3" key="1">
    <citation type="submission" date="2017-03" db="EMBL/GenBank/DDBJ databases">
        <authorList>
            <person name="Safronova V.I."/>
            <person name="Sazanova A.L."/>
            <person name="Chirak E.R."/>
        </authorList>
    </citation>
    <scope>NUCLEOTIDE SEQUENCE [LARGE SCALE GENOMIC DNA]</scope>
    <source>
        <strain evidence="3">Ach-343</strain>
    </source>
</reference>
<feature type="domain" description="Amidohydrolase-related" evidence="1">
    <location>
        <begin position="302"/>
        <end position="428"/>
    </location>
</feature>
<proteinExistence type="predicted"/>
<protein>
    <submittedName>
        <fullName evidence="2">Amidohydrolase</fullName>
    </submittedName>
</protein>
<dbReference type="RefSeq" id="WP_111545660.1">
    <property type="nucleotide sequence ID" value="NZ_MZXV01000039.1"/>
</dbReference>
<dbReference type="GO" id="GO:0016787">
    <property type="term" value="F:hydrolase activity"/>
    <property type="evidence" value="ECO:0007669"/>
    <property type="project" value="UniProtKB-KW"/>
</dbReference>
<dbReference type="SUPFAM" id="SSF51556">
    <property type="entry name" value="Metallo-dependent hydrolases"/>
    <property type="match status" value="1"/>
</dbReference>
<comment type="caution">
    <text evidence="2">The sequence shown here is derived from an EMBL/GenBank/DDBJ whole genome shotgun (WGS) entry which is preliminary data.</text>
</comment>
<dbReference type="OrthoDB" id="8244441at2"/>
<name>A0A2W7E0Z3_9HYPH</name>
<dbReference type="PANTHER" id="PTHR43383">
    <property type="entry name" value="NODULIN 6"/>
    <property type="match status" value="1"/>
</dbReference>
<dbReference type="InterPro" id="IPR032466">
    <property type="entry name" value="Metal_Hydrolase"/>
</dbReference>
<dbReference type="Gene3D" id="3.20.20.140">
    <property type="entry name" value="Metal-dependent hydrolases"/>
    <property type="match status" value="1"/>
</dbReference>
<evidence type="ECO:0000259" key="1">
    <source>
        <dbReference type="Pfam" id="PF04909"/>
    </source>
</evidence>